<dbReference type="PANTHER" id="PTHR11792">
    <property type="entry name" value="ARRESTIN"/>
    <property type="match status" value="1"/>
</dbReference>
<protein>
    <recommendedName>
        <fullName evidence="2">Arrestin-like N-terminal domain-containing protein</fullName>
    </recommendedName>
</protein>
<name>A0A821R7Q3_9NEOP</name>
<dbReference type="PANTHER" id="PTHR11792:SF18">
    <property type="entry name" value="FI20035P1"/>
    <property type="match status" value="1"/>
</dbReference>
<dbReference type="GO" id="GO:0005737">
    <property type="term" value="C:cytoplasm"/>
    <property type="evidence" value="ECO:0007669"/>
    <property type="project" value="TreeGrafter"/>
</dbReference>
<dbReference type="InterPro" id="IPR014756">
    <property type="entry name" value="Ig_E-set"/>
</dbReference>
<reference evidence="3" key="1">
    <citation type="submission" date="2021-02" db="EMBL/GenBank/DDBJ databases">
        <authorList>
            <person name="Steward A R."/>
        </authorList>
    </citation>
    <scope>NUCLEOTIDE SEQUENCE</scope>
</reference>
<evidence type="ECO:0000256" key="1">
    <source>
        <dbReference type="ARBA" id="ARBA00005298"/>
    </source>
</evidence>
<keyword evidence="4" id="KW-1185">Reference proteome</keyword>
<dbReference type="InterPro" id="IPR011021">
    <property type="entry name" value="Arrestin-like_N"/>
</dbReference>
<dbReference type="AlphaFoldDB" id="A0A821R7Q3"/>
<dbReference type="Gene3D" id="2.60.40.840">
    <property type="match status" value="1"/>
</dbReference>
<dbReference type="EMBL" id="CAJOBZ010000012">
    <property type="protein sequence ID" value="CAF4836673.1"/>
    <property type="molecule type" value="Genomic_DNA"/>
</dbReference>
<evidence type="ECO:0000313" key="3">
    <source>
        <dbReference type="EMBL" id="CAF4836673.1"/>
    </source>
</evidence>
<sequence length="234" mass="26593">MTSDNALISERMFKKSSPNYKLTMYLASRDLVVENGSIDKIQGVLHVESGNLENKKLFGQVTLIFRYGRDDEEVMGIKSCNEAVMSLTQIWPVHCNHDKQPTSAFQEALIKRLGDYAFPFHLELTHLAPPSIQLVPAKQYHGPPMGTSYEVRAYIASQKDEKISRRNIVRMGIRVLQRRSQPPVTLTHHNALRLQGKTKLLTDQSSRQKEEIDNLEPAPPRVAVEKPFLLCDGR</sequence>
<dbReference type="SUPFAM" id="SSF81296">
    <property type="entry name" value="E set domains"/>
    <property type="match status" value="1"/>
</dbReference>
<proteinExistence type="inferred from homology"/>
<dbReference type="InterPro" id="IPR014753">
    <property type="entry name" value="Arrestin_N"/>
</dbReference>
<dbReference type="GO" id="GO:0007165">
    <property type="term" value="P:signal transduction"/>
    <property type="evidence" value="ECO:0007669"/>
    <property type="project" value="InterPro"/>
</dbReference>
<dbReference type="OrthoDB" id="6500995at2759"/>
<evidence type="ECO:0000259" key="2">
    <source>
        <dbReference type="Pfam" id="PF00339"/>
    </source>
</evidence>
<dbReference type="GO" id="GO:0002031">
    <property type="term" value="P:G protein-coupled receptor internalization"/>
    <property type="evidence" value="ECO:0007669"/>
    <property type="project" value="TreeGrafter"/>
</dbReference>
<dbReference type="InterPro" id="IPR000698">
    <property type="entry name" value="Arrestin"/>
</dbReference>
<gene>
    <name evidence="3" type="ORF">PMACD_LOCUS5743</name>
</gene>
<dbReference type="Pfam" id="PF00339">
    <property type="entry name" value="Arrestin_N"/>
    <property type="match status" value="1"/>
</dbReference>
<accession>A0A821R7Q3</accession>
<dbReference type="Proteomes" id="UP000663880">
    <property type="component" value="Unassembled WGS sequence"/>
</dbReference>
<feature type="domain" description="Arrestin-like N-terminal" evidence="2">
    <location>
        <begin position="24"/>
        <end position="166"/>
    </location>
</feature>
<comment type="similarity">
    <text evidence="1">Belongs to the arrestin family.</text>
</comment>
<dbReference type="GO" id="GO:0001664">
    <property type="term" value="F:G protein-coupled receptor binding"/>
    <property type="evidence" value="ECO:0007669"/>
    <property type="project" value="TreeGrafter"/>
</dbReference>
<comment type="caution">
    <text evidence="3">The sequence shown here is derived from an EMBL/GenBank/DDBJ whole genome shotgun (WGS) entry which is preliminary data.</text>
</comment>
<evidence type="ECO:0000313" key="4">
    <source>
        <dbReference type="Proteomes" id="UP000663880"/>
    </source>
</evidence>
<organism evidence="3 4">
    <name type="scientific">Pieris macdunnoughi</name>
    <dbReference type="NCBI Taxonomy" id="345717"/>
    <lineage>
        <taxon>Eukaryota</taxon>
        <taxon>Metazoa</taxon>
        <taxon>Ecdysozoa</taxon>
        <taxon>Arthropoda</taxon>
        <taxon>Hexapoda</taxon>
        <taxon>Insecta</taxon>
        <taxon>Pterygota</taxon>
        <taxon>Neoptera</taxon>
        <taxon>Endopterygota</taxon>
        <taxon>Lepidoptera</taxon>
        <taxon>Glossata</taxon>
        <taxon>Ditrysia</taxon>
        <taxon>Papilionoidea</taxon>
        <taxon>Pieridae</taxon>
        <taxon>Pierinae</taxon>
        <taxon>Pieris</taxon>
    </lineage>
</organism>
<dbReference type="PRINTS" id="PR00309">
    <property type="entry name" value="ARRESTIN"/>
</dbReference>